<evidence type="ECO:0000313" key="2">
    <source>
        <dbReference type="EMBL" id="EEN64141.1"/>
    </source>
</evidence>
<evidence type="ECO:0000256" key="1">
    <source>
        <dbReference type="PROSITE-ProRule" id="PRU00339"/>
    </source>
</evidence>
<name>C3Y731_BRAFL</name>
<dbReference type="Gene3D" id="1.25.40.10">
    <property type="entry name" value="Tetratricopeptide repeat domain"/>
    <property type="match status" value="2"/>
</dbReference>
<reference evidence="2" key="1">
    <citation type="journal article" date="2008" name="Nature">
        <title>The amphioxus genome and the evolution of the chordate karyotype.</title>
        <authorList>
            <consortium name="US DOE Joint Genome Institute (JGI-PGF)"/>
            <person name="Putnam N.H."/>
            <person name="Butts T."/>
            <person name="Ferrier D.E.K."/>
            <person name="Furlong R.F."/>
            <person name="Hellsten U."/>
            <person name="Kawashima T."/>
            <person name="Robinson-Rechavi M."/>
            <person name="Shoguchi E."/>
            <person name="Terry A."/>
            <person name="Yu J.-K."/>
            <person name="Benito-Gutierrez E.L."/>
            <person name="Dubchak I."/>
            <person name="Garcia-Fernandez J."/>
            <person name="Gibson-Brown J.J."/>
            <person name="Grigoriev I.V."/>
            <person name="Horton A.C."/>
            <person name="de Jong P.J."/>
            <person name="Jurka J."/>
            <person name="Kapitonov V.V."/>
            <person name="Kohara Y."/>
            <person name="Kuroki Y."/>
            <person name="Lindquist E."/>
            <person name="Lucas S."/>
            <person name="Osoegawa K."/>
            <person name="Pennacchio L.A."/>
            <person name="Salamov A.A."/>
            <person name="Satou Y."/>
            <person name="Sauka-Spengler T."/>
            <person name="Schmutz J."/>
            <person name="Shin-I T."/>
            <person name="Toyoda A."/>
            <person name="Bronner-Fraser M."/>
            <person name="Fujiyama A."/>
            <person name="Holland L.Z."/>
            <person name="Holland P.W.H."/>
            <person name="Satoh N."/>
            <person name="Rokhsar D.S."/>
        </authorList>
    </citation>
    <scope>NUCLEOTIDE SEQUENCE [LARGE SCALE GENOMIC DNA]</scope>
    <source>
        <strain evidence="2">S238N-H82</strain>
        <tissue evidence="2">Testes</tissue>
    </source>
</reference>
<dbReference type="EMBL" id="GG666488">
    <property type="protein sequence ID" value="EEN64141.1"/>
    <property type="molecule type" value="Genomic_DNA"/>
</dbReference>
<dbReference type="eggNOG" id="KOG1840">
    <property type="taxonomic scope" value="Eukaryota"/>
</dbReference>
<dbReference type="PROSITE" id="PS50293">
    <property type="entry name" value="TPR_REGION"/>
    <property type="match status" value="1"/>
</dbReference>
<gene>
    <name evidence="2" type="ORF">BRAFLDRAFT_91390</name>
</gene>
<accession>C3Y731</accession>
<feature type="repeat" description="TPR" evidence="1">
    <location>
        <begin position="449"/>
        <end position="482"/>
    </location>
</feature>
<protein>
    <submittedName>
        <fullName evidence="2">Uncharacterized protein</fullName>
    </submittedName>
</protein>
<dbReference type="PANTHER" id="PTHR19959:SF119">
    <property type="entry name" value="FUNGAL LIPASE-LIKE DOMAIN-CONTAINING PROTEIN"/>
    <property type="match status" value="1"/>
</dbReference>
<dbReference type="SUPFAM" id="SSF81901">
    <property type="entry name" value="HCP-like"/>
    <property type="match status" value="1"/>
</dbReference>
<feature type="repeat" description="TPR" evidence="1">
    <location>
        <begin position="493"/>
        <end position="526"/>
    </location>
</feature>
<proteinExistence type="predicted"/>
<dbReference type="PANTHER" id="PTHR19959">
    <property type="entry name" value="KINESIN LIGHT CHAIN"/>
    <property type="match status" value="1"/>
</dbReference>
<dbReference type="InParanoid" id="C3Y731"/>
<dbReference type="InterPro" id="IPR019734">
    <property type="entry name" value="TPR_rpt"/>
</dbReference>
<keyword evidence="1" id="KW-0802">TPR repeat</keyword>
<dbReference type="InterPro" id="IPR011990">
    <property type="entry name" value="TPR-like_helical_dom_sf"/>
</dbReference>
<organism>
    <name type="scientific">Branchiostoma floridae</name>
    <name type="common">Florida lancelet</name>
    <name type="synonym">Amphioxus</name>
    <dbReference type="NCBI Taxonomy" id="7739"/>
    <lineage>
        <taxon>Eukaryota</taxon>
        <taxon>Metazoa</taxon>
        <taxon>Chordata</taxon>
        <taxon>Cephalochordata</taxon>
        <taxon>Leptocardii</taxon>
        <taxon>Amphioxiformes</taxon>
        <taxon>Branchiostomatidae</taxon>
        <taxon>Branchiostoma</taxon>
    </lineage>
</organism>
<sequence>MGIKSLNDFYSDDPLDNWFYDSVTPRGFAFDGAMPHACKTPLGRGRNSTGTSELIRTPSNMTNVLKEDLTLHLNKGYHLATILGNVSLITGDHGLVDEYRSLWTQQLQDTNDRVPLLMAINLLGDNVSNFEIQPLTTELRNVKKEIYRFSSLAVSFWALLNNIQPTTIWETIQELKNRGVVNSENAHHLMVLVSISAELRLRTYMNNRGQVENMSVLWSMSTDTGIEEKLQRVFYISNAKQLMRYYYTERPLKHFMSQMTDIQPVKEPSILFDNSSELKAEVYKSLCDFENFKTCAEKTVHKYIKKYGENTADSDFAETLENLAFALGTLGDHEKAVCHCEQSLLIRWSINLENTVLPDVARSLDNLGEACSNLGDYKKAISYYEQALQMMRAIYGDDTAHQDIVITLNNLGIVWGNLGDHRKAESYYEQSLQMVISIYGKNTAHPAIAELLGNLGIVWFGLGDHRKAVSYYEQSLQMRRSIYGEDTAHPDIALSLNNLGNAWRDLGDHRTAVSYYEQSLQMRRSIYGDEHRTS</sequence>
<dbReference type="Pfam" id="PF13424">
    <property type="entry name" value="TPR_12"/>
    <property type="match status" value="2"/>
</dbReference>
<dbReference type="Pfam" id="PF13374">
    <property type="entry name" value="TPR_10"/>
    <property type="match status" value="1"/>
</dbReference>
<feature type="repeat" description="TPR" evidence="1">
    <location>
        <begin position="361"/>
        <end position="394"/>
    </location>
</feature>
<dbReference type="AlphaFoldDB" id="C3Y731"/>
<dbReference type="SMART" id="SM00028">
    <property type="entry name" value="TPR"/>
    <property type="match status" value="5"/>
</dbReference>
<dbReference type="PROSITE" id="PS50005">
    <property type="entry name" value="TPR"/>
    <property type="match status" value="3"/>
</dbReference>